<evidence type="ECO:0000313" key="10">
    <source>
        <dbReference type="EMBL" id="GLI55513.1"/>
    </source>
</evidence>
<evidence type="ECO:0000313" key="11">
    <source>
        <dbReference type="Proteomes" id="UP001144471"/>
    </source>
</evidence>
<keyword evidence="3 8" id="KW-0813">Transport</keyword>
<feature type="transmembrane region" description="Helical" evidence="9">
    <location>
        <begin position="336"/>
        <end position="357"/>
    </location>
</feature>
<evidence type="ECO:0000256" key="9">
    <source>
        <dbReference type="SAM" id="Phobius"/>
    </source>
</evidence>
<reference evidence="10" key="1">
    <citation type="submission" date="2022-12" db="EMBL/GenBank/DDBJ databases">
        <title>Reference genome sequencing for broad-spectrum identification of bacterial and archaeal isolates by mass spectrometry.</title>
        <authorList>
            <person name="Sekiguchi Y."/>
            <person name="Tourlousse D.M."/>
        </authorList>
    </citation>
    <scope>NUCLEOTIDE SEQUENCE</scope>
    <source>
        <strain evidence="10">10succ1</strain>
    </source>
</reference>
<dbReference type="InterPro" id="IPR026033">
    <property type="entry name" value="Azg-like_bact_archaea"/>
</dbReference>
<feature type="transmembrane region" description="Helical" evidence="9">
    <location>
        <begin position="131"/>
        <end position="155"/>
    </location>
</feature>
<evidence type="ECO:0000256" key="3">
    <source>
        <dbReference type="ARBA" id="ARBA00022448"/>
    </source>
</evidence>
<evidence type="ECO:0000256" key="2">
    <source>
        <dbReference type="ARBA" id="ARBA00005697"/>
    </source>
</evidence>
<feature type="transmembrane region" description="Helical" evidence="9">
    <location>
        <begin position="99"/>
        <end position="119"/>
    </location>
</feature>
<protein>
    <submittedName>
        <fullName evidence="10">Permease</fullName>
    </submittedName>
</protein>
<keyword evidence="11" id="KW-1185">Reference proteome</keyword>
<dbReference type="PIRSF" id="PIRSF005353">
    <property type="entry name" value="PbuG"/>
    <property type="match status" value="1"/>
</dbReference>
<comment type="subcellular location">
    <subcellularLocation>
        <location evidence="1 8">Cell membrane</location>
        <topology evidence="1 8">Multi-pass membrane protein</topology>
    </subcellularLocation>
</comment>
<proteinExistence type="inferred from homology"/>
<feature type="transmembrane region" description="Helical" evidence="9">
    <location>
        <begin position="377"/>
        <end position="401"/>
    </location>
</feature>
<dbReference type="RefSeq" id="WP_281834034.1">
    <property type="nucleotide sequence ID" value="NZ_BSDY01000004.1"/>
</dbReference>
<dbReference type="Proteomes" id="UP001144471">
    <property type="component" value="Unassembled WGS sequence"/>
</dbReference>
<name>A0A9W6GJR4_9FUSO</name>
<accession>A0A9W6GJR4</accession>
<dbReference type="GO" id="GO:0005886">
    <property type="term" value="C:plasma membrane"/>
    <property type="evidence" value="ECO:0007669"/>
    <property type="project" value="UniProtKB-SubCell"/>
</dbReference>
<feature type="transmembrane region" description="Helical" evidence="9">
    <location>
        <begin position="48"/>
        <end position="69"/>
    </location>
</feature>
<keyword evidence="4 8" id="KW-1003">Cell membrane</keyword>
<keyword evidence="6 8" id="KW-1133">Transmembrane helix</keyword>
<evidence type="ECO:0000256" key="6">
    <source>
        <dbReference type="ARBA" id="ARBA00022989"/>
    </source>
</evidence>
<gene>
    <name evidence="10" type="ORF">PM10SUCC1_10270</name>
</gene>
<dbReference type="InterPro" id="IPR045018">
    <property type="entry name" value="Azg-like"/>
</dbReference>
<keyword evidence="7 8" id="KW-0472">Membrane</keyword>
<evidence type="ECO:0000256" key="5">
    <source>
        <dbReference type="ARBA" id="ARBA00022692"/>
    </source>
</evidence>
<evidence type="ECO:0000256" key="7">
    <source>
        <dbReference type="ARBA" id="ARBA00023136"/>
    </source>
</evidence>
<feature type="transmembrane region" description="Helical" evidence="9">
    <location>
        <begin position="20"/>
        <end position="39"/>
    </location>
</feature>
<dbReference type="AlphaFoldDB" id="A0A9W6GJR4"/>
<evidence type="ECO:0000256" key="8">
    <source>
        <dbReference type="PIRNR" id="PIRNR005353"/>
    </source>
</evidence>
<feature type="transmembrane region" description="Helical" evidence="9">
    <location>
        <begin position="308"/>
        <end position="329"/>
    </location>
</feature>
<dbReference type="PANTHER" id="PTHR43337:SF1">
    <property type="entry name" value="XANTHINE_URACIL PERMEASE C887.17-RELATED"/>
    <property type="match status" value="1"/>
</dbReference>
<comment type="caution">
    <text evidence="10">The sequence shown here is derived from an EMBL/GenBank/DDBJ whole genome shotgun (WGS) entry which is preliminary data.</text>
</comment>
<keyword evidence="5 8" id="KW-0812">Transmembrane</keyword>
<comment type="similarity">
    <text evidence="2 8">Belongs to the nucleobase:cation symporter-2 (NCS2) (TC 2.A.40) family. Azg-like subfamily.</text>
</comment>
<dbReference type="Pfam" id="PF00860">
    <property type="entry name" value="Xan_ur_permease"/>
    <property type="match status" value="1"/>
</dbReference>
<dbReference type="EMBL" id="BSDY01000004">
    <property type="protein sequence ID" value="GLI55513.1"/>
    <property type="molecule type" value="Genomic_DNA"/>
</dbReference>
<dbReference type="GO" id="GO:0005345">
    <property type="term" value="F:purine nucleobase transmembrane transporter activity"/>
    <property type="evidence" value="ECO:0007669"/>
    <property type="project" value="TreeGrafter"/>
</dbReference>
<feature type="transmembrane region" description="Helical" evidence="9">
    <location>
        <begin position="167"/>
        <end position="184"/>
    </location>
</feature>
<evidence type="ECO:0000256" key="4">
    <source>
        <dbReference type="ARBA" id="ARBA00022475"/>
    </source>
</evidence>
<evidence type="ECO:0000256" key="1">
    <source>
        <dbReference type="ARBA" id="ARBA00004651"/>
    </source>
</evidence>
<organism evidence="10 11">
    <name type="scientific">Propionigenium maris DSM 9537</name>
    <dbReference type="NCBI Taxonomy" id="1123000"/>
    <lineage>
        <taxon>Bacteria</taxon>
        <taxon>Fusobacteriati</taxon>
        <taxon>Fusobacteriota</taxon>
        <taxon>Fusobacteriia</taxon>
        <taxon>Fusobacteriales</taxon>
        <taxon>Fusobacteriaceae</taxon>
        <taxon>Propionigenium</taxon>
    </lineage>
</organism>
<feature type="transmembrane region" description="Helical" evidence="9">
    <location>
        <begin position="191"/>
        <end position="210"/>
    </location>
</feature>
<dbReference type="PANTHER" id="PTHR43337">
    <property type="entry name" value="XANTHINE/URACIL PERMEASE C887.17-RELATED"/>
    <property type="match status" value="1"/>
</dbReference>
<sequence length="428" mass="44648">MLEKLFKLSERDTSVKQEVLGGITTFMTMSYIIFVNPAIMSDTGMDKGALITITCLSAAIGSLIAAFWANAPLGLAPGMGLNAFFTYTLVIGKGIPWETALGVVFISGLFFLVMSIGGIREKIAQAIPVELKIASTAGIGLFIAFIGLKSMGLIVANPATFVSLGEFTPTVVLGVIGIVISALLEMRGVKGGMLAGMVATTVLGMLIGVVELPTTIMSMPPSIAPIAFKLDVLGALKFSLIGPIFSFMFVDLFDSLGTLIACAKEMGMEDEDGNILSLGRMIHTDVASTIVGSLLGSSTVTTLSETTAGIAAGARTGLASVVIGGLFLLSLLFTPIVGIVPAYATAPALIIVGIYMFKNLKDLDLHDFKTALPVFATVIMMPLTYSISTGLSFGFLSFIVVHAGSGEHKKVSPVLWGIGALSMVNLIV</sequence>
<dbReference type="InterPro" id="IPR006043">
    <property type="entry name" value="NCS2"/>
</dbReference>